<dbReference type="InterPro" id="IPR003439">
    <property type="entry name" value="ABC_transporter-like_ATP-bd"/>
</dbReference>
<evidence type="ECO:0000256" key="2">
    <source>
        <dbReference type="ARBA" id="ARBA00022448"/>
    </source>
</evidence>
<dbReference type="SMART" id="SM00382">
    <property type="entry name" value="AAA"/>
    <property type="match status" value="1"/>
</dbReference>
<dbReference type="GO" id="GO:0016887">
    <property type="term" value="F:ATP hydrolysis activity"/>
    <property type="evidence" value="ECO:0007669"/>
    <property type="project" value="InterPro"/>
</dbReference>
<dbReference type="Gene3D" id="3.40.50.300">
    <property type="entry name" value="P-loop containing nucleotide triphosphate hydrolases"/>
    <property type="match status" value="1"/>
</dbReference>
<reference evidence="7 8" key="1">
    <citation type="submission" date="2019-07" db="EMBL/GenBank/DDBJ databases">
        <title>Paenibacillus thiaminolyticus NRRL B-4156.</title>
        <authorList>
            <person name="Hehnly C."/>
            <person name="Zhang L."/>
        </authorList>
    </citation>
    <scope>NUCLEOTIDE SEQUENCE [LARGE SCALE GENOMIC DNA]</scope>
    <source>
        <strain evidence="7 8">NRRL B-4156</strain>
    </source>
</reference>
<evidence type="ECO:0000256" key="4">
    <source>
        <dbReference type="ARBA" id="ARBA00022840"/>
    </source>
</evidence>
<keyword evidence="4 7" id="KW-0067">ATP-binding</keyword>
<dbReference type="FunFam" id="3.40.50.300:FF:000134">
    <property type="entry name" value="Iron-enterobactin ABC transporter ATP-binding protein"/>
    <property type="match status" value="1"/>
</dbReference>
<dbReference type="PROSITE" id="PS00211">
    <property type="entry name" value="ABC_TRANSPORTER_1"/>
    <property type="match status" value="1"/>
</dbReference>
<reference evidence="6 9" key="2">
    <citation type="submission" date="2022-05" db="EMBL/GenBank/DDBJ databases">
        <title>Genome Sequencing of Bee-Associated Microbes.</title>
        <authorList>
            <person name="Dunlap C."/>
        </authorList>
    </citation>
    <scope>NUCLEOTIDE SEQUENCE [LARGE SCALE GENOMIC DNA]</scope>
    <source>
        <strain evidence="6 9">NRRL B-14613</strain>
    </source>
</reference>
<proteinExistence type="inferred from homology"/>
<dbReference type="PANTHER" id="PTHR42734">
    <property type="entry name" value="METAL TRANSPORT SYSTEM ATP-BINDING PROTEIN TM_0124-RELATED"/>
    <property type="match status" value="1"/>
</dbReference>
<dbReference type="GO" id="GO:0005524">
    <property type="term" value="F:ATP binding"/>
    <property type="evidence" value="ECO:0007669"/>
    <property type="project" value="UniProtKB-KW"/>
</dbReference>
<gene>
    <name evidence="7" type="ORF">FLT43_06095</name>
    <name evidence="6" type="ORF">M5W83_19300</name>
</gene>
<evidence type="ECO:0000256" key="1">
    <source>
        <dbReference type="ARBA" id="ARBA00005417"/>
    </source>
</evidence>
<name>A0AAP9DS86_PANTH</name>
<keyword evidence="2" id="KW-0813">Transport</keyword>
<dbReference type="Pfam" id="PF00005">
    <property type="entry name" value="ABC_tran"/>
    <property type="match status" value="1"/>
</dbReference>
<dbReference type="EMBL" id="CP041405">
    <property type="protein sequence ID" value="QDM43125.1"/>
    <property type="molecule type" value="Genomic_DNA"/>
</dbReference>
<dbReference type="InterPro" id="IPR050153">
    <property type="entry name" value="Metal_Ion_Import_ABC"/>
</dbReference>
<dbReference type="InterPro" id="IPR003593">
    <property type="entry name" value="AAA+_ATPase"/>
</dbReference>
<dbReference type="Proteomes" id="UP001209276">
    <property type="component" value="Unassembled WGS sequence"/>
</dbReference>
<dbReference type="AlphaFoldDB" id="A0AAP9DS86"/>
<evidence type="ECO:0000313" key="8">
    <source>
        <dbReference type="Proteomes" id="UP000315377"/>
    </source>
</evidence>
<evidence type="ECO:0000256" key="3">
    <source>
        <dbReference type="ARBA" id="ARBA00022741"/>
    </source>
</evidence>
<organism evidence="7 8">
    <name type="scientific">Paenibacillus thiaminolyticus</name>
    <name type="common">Bacillus thiaminolyticus</name>
    <dbReference type="NCBI Taxonomy" id="49283"/>
    <lineage>
        <taxon>Bacteria</taxon>
        <taxon>Bacillati</taxon>
        <taxon>Bacillota</taxon>
        <taxon>Bacilli</taxon>
        <taxon>Bacillales</taxon>
        <taxon>Paenibacillaceae</taxon>
        <taxon>Paenibacillus</taxon>
    </lineage>
</organism>
<dbReference type="CDD" id="cd03235">
    <property type="entry name" value="ABC_Metallic_Cations"/>
    <property type="match status" value="1"/>
</dbReference>
<dbReference type="SUPFAM" id="SSF52540">
    <property type="entry name" value="P-loop containing nucleoside triphosphate hydrolases"/>
    <property type="match status" value="1"/>
</dbReference>
<evidence type="ECO:0000313" key="9">
    <source>
        <dbReference type="Proteomes" id="UP001209276"/>
    </source>
</evidence>
<accession>A0AAP9DS86</accession>
<dbReference type="InterPro" id="IPR027417">
    <property type="entry name" value="P-loop_NTPase"/>
</dbReference>
<keyword evidence="9" id="KW-1185">Reference proteome</keyword>
<dbReference type="Proteomes" id="UP000315377">
    <property type="component" value="Chromosome"/>
</dbReference>
<feature type="domain" description="ABC transporter" evidence="5">
    <location>
        <begin position="16"/>
        <end position="251"/>
    </location>
</feature>
<sequence>MTRTMNVTDPCHGQVITLDQVGFDYEGQKVFDNVNFTVIERDFVGVIGANGAGKTTLLRLMVGLLRPTAGEVRLFGTPIQRFKQWERIGYVPQKNSFNPLFPATVMEVVQSGMYNRSRLFRRLSKQEISQCVDAMAAMRIEDLAHKKIGQLSGGQQQRVFLARAMVNKPDLMILDEPTVGIDAGTQKEFFSLLQHLHEHHRMTFVMVSHDLDLVNSWLGDEPAGSCGNFHFYVKHSHEAECLEPGLTHGVIV</sequence>
<evidence type="ECO:0000313" key="6">
    <source>
        <dbReference type="EMBL" id="MCY9609297.1"/>
    </source>
</evidence>
<dbReference type="PANTHER" id="PTHR42734:SF17">
    <property type="entry name" value="METAL TRANSPORT SYSTEM ATP-BINDING PROTEIN TM_0124-RELATED"/>
    <property type="match status" value="1"/>
</dbReference>
<dbReference type="EMBL" id="JAMDMM010000037">
    <property type="protein sequence ID" value="MCY9609297.1"/>
    <property type="molecule type" value="Genomic_DNA"/>
</dbReference>
<evidence type="ECO:0000259" key="5">
    <source>
        <dbReference type="PROSITE" id="PS50893"/>
    </source>
</evidence>
<dbReference type="GeneID" id="76995547"/>
<dbReference type="RefSeq" id="WP_087442549.1">
    <property type="nucleotide sequence ID" value="NZ_CABMNB010000025.1"/>
</dbReference>
<evidence type="ECO:0000313" key="7">
    <source>
        <dbReference type="EMBL" id="QDM43125.1"/>
    </source>
</evidence>
<dbReference type="InterPro" id="IPR017871">
    <property type="entry name" value="ABC_transporter-like_CS"/>
</dbReference>
<protein>
    <submittedName>
        <fullName evidence="7">Metal ABC transporter ATP-binding protein</fullName>
    </submittedName>
</protein>
<keyword evidence="3" id="KW-0547">Nucleotide-binding</keyword>
<dbReference type="PROSITE" id="PS50893">
    <property type="entry name" value="ABC_TRANSPORTER_2"/>
    <property type="match status" value="1"/>
</dbReference>
<comment type="similarity">
    <text evidence="1">Belongs to the ABC transporter superfamily.</text>
</comment>